<organism evidence="3 4">
    <name type="scientific">Seiridium unicorne</name>
    <dbReference type="NCBI Taxonomy" id="138068"/>
    <lineage>
        <taxon>Eukaryota</taxon>
        <taxon>Fungi</taxon>
        <taxon>Dikarya</taxon>
        <taxon>Ascomycota</taxon>
        <taxon>Pezizomycotina</taxon>
        <taxon>Sordariomycetes</taxon>
        <taxon>Xylariomycetidae</taxon>
        <taxon>Amphisphaeriales</taxon>
        <taxon>Sporocadaceae</taxon>
        <taxon>Seiridium</taxon>
    </lineage>
</organism>
<dbReference type="SUPFAM" id="SSF51735">
    <property type="entry name" value="NAD(P)-binding Rossmann-fold domains"/>
    <property type="match status" value="1"/>
</dbReference>
<gene>
    <name evidence="3" type="ORF">SUNI508_05633</name>
</gene>
<sequence length="172" mass="18476">MDATTIDTMIPRALQLASDELARGDSQTCKNHMDAVVRMVRIKGGMSKVDSMHGFLREMVILITGASVGIGIETARAMAATGARIVVAVRSPEESQQGCSDFLEPGWAELIKCDTTSLSSVREAVEAFLAKSQTLNILICNAGVMAVPQSELSVEGYENQLATNYFGHLLLL</sequence>
<name>A0ABR2V461_9PEZI</name>
<dbReference type="Gene3D" id="3.40.50.720">
    <property type="entry name" value="NAD(P)-binding Rossmann-like Domain"/>
    <property type="match status" value="1"/>
</dbReference>
<accession>A0ABR2V461</accession>
<dbReference type="PANTHER" id="PTHR24320">
    <property type="entry name" value="RETINOL DEHYDROGENASE"/>
    <property type="match status" value="1"/>
</dbReference>
<dbReference type="Pfam" id="PF00106">
    <property type="entry name" value="adh_short"/>
    <property type="match status" value="1"/>
</dbReference>
<reference evidence="3 4" key="1">
    <citation type="journal article" date="2024" name="J. Plant Pathol.">
        <title>Sequence and assembly of the genome of Seiridium unicorne, isolate CBS 538.82, causal agent of cypress canker disease.</title>
        <authorList>
            <person name="Scali E."/>
            <person name="Rocca G.D."/>
            <person name="Danti R."/>
            <person name="Garbelotto M."/>
            <person name="Barberini S."/>
            <person name="Baroncelli R."/>
            <person name="Emiliani G."/>
        </authorList>
    </citation>
    <scope>NUCLEOTIDE SEQUENCE [LARGE SCALE GENOMIC DNA]</scope>
    <source>
        <strain evidence="3 4">BM-138-508</strain>
    </source>
</reference>
<proteinExistence type="inferred from homology"/>
<dbReference type="PANTHER" id="PTHR24320:SF272">
    <property type="entry name" value="NAD(P)-BINDING ROSSMANN-FOLD SUPERFAMILY PROTEIN"/>
    <property type="match status" value="1"/>
</dbReference>
<evidence type="ECO:0000256" key="1">
    <source>
        <dbReference type="ARBA" id="ARBA00006484"/>
    </source>
</evidence>
<keyword evidence="2" id="KW-0560">Oxidoreductase</keyword>
<evidence type="ECO:0000313" key="4">
    <source>
        <dbReference type="Proteomes" id="UP001408356"/>
    </source>
</evidence>
<dbReference type="Proteomes" id="UP001408356">
    <property type="component" value="Unassembled WGS sequence"/>
</dbReference>
<dbReference type="PRINTS" id="PR00081">
    <property type="entry name" value="GDHRDH"/>
</dbReference>
<comment type="caution">
    <text evidence="3">The sequence shown here is derived from an EMBL/GenBank/DDBJ whole genome shotgun (WGS) entry which is preliminary data.</text>
</comment>
<dbReference type="InterPro" id="IPR002347">
    <property type="entry name" value="SDR_fam"/>
</dbReference>
<keyword evidence="4" id="KW-1185">Reference proteome</keyword>
<comment type="similarity">
    <text evidence="1">Belongs to the short-chain dehydrogenases/reductases (SDR) family.</text>
</comment>
<evidence type="ECO:0000313" key="3">
    <source>
        <dbReference type="EMBL" id="KAK9421703.1"/>
    </source>
</evidence>
<evidence type="ECO:0000256" key="2">
    <source>
        <dbReference type="ARBA" id="ARBA00023002"/>
    </source>
</evidence>
<dbReference type="EMBL" id="JARVKF010000168">
    <property type="protein sequence ID" value="KAK9421703.1"/>
    <property type="molecule type" value="Genomic_DNA"/>
</dbReference>
<dbReference type="InterPro" id="IPR036291">
    <property type="entry name" value="NAD(P)-bd_dom_sf"/>
</dbReference>
<protein>
    <submittedName>
        <fullName evidence="3">Uncharacterized protein</fullName>
    </submittedName>
</protein>